<comment type="caution">
    <text evidence="2">The sequence shown here is derived from an EMBL/GenBank/DDBJ whole genome shotgun (WGS) entry which is preliminary data.</text>
</comment>
<feature type="region of interest" description="Disordered" evidence="1">
    <location>
        <begin position="1"/>
        <end position="84"/>
    </location>
</feature>
<evidence type="ECO:0000313" key="2">
    <source>
        <dbReference type="EMBL" id="PSR79489.1"/>
    </source>
</evidence>
<sequence>MSTEKPSGTLPSSNWMALQKKLKPKRSTPDSAYARKKRKIQHEASSSDIPSQPIASTSFPRGPQQYETQTSVPALPAQPLKNGDSLSSLRAMVAGQVEYNAAQKL</sequence>
<protein>
    <submittedName>
        <fullName evidence="2">Uncharacterized protein</fullName>
    </submittedName>
</protein>
<reference evidence="2 3" key="1">
    <citation type="submission" date="2018-02" db="EMBL/GenBank/DDBJ databases">
        <title>Genome sequence of the basidiomycete white-rot fungus Phlebia centrifuga.</title>
        <authorList>
            <person name="Granchi Z."/>
            <person name="Peng M."/>
            <person name="de Vries R.P."/>
            <person name="Hilden K."/>
            <person name="Makela M.R."/>
            <person name="Grigoriev I."/>
            <person name="Riley R."/>
        </authorList>
    </citation>
    <scope>NUCLEOTIDE SEQUENCE [LARGE SCALE GENOMIC DNA]</scope>
    <source>
        <strain evidence="2 3">FBCC195</strain>
    </source>
</reference>
<proteinExistence type="predicted"/>
<evidence type="ECO:0000313" key="3">
    <source>
        <dbReference type="Proteomes" id="UP000186601"/>
    </source>
</evidence>
<name>A0A2R6NXV4_9APHY</name>
<keyword evidence="3" id="KW-1185">Reference proteome</keyword>
<feature type="compositionally biased region" description="Polar residues" evidence="1">
    <location>
        <begin position="43"/>
        <end position="72"/>
    </location>
</feature>
<dbReference type="EMBL" id="MLYV02000694">
    <property type="protein sequence ID" value="PSR79489.1"/>
    <property type="molecule type" value="Genomic_DNA"/>
</dbReference>
<dbReference type="AlphaFoldDB" id="A0A2R6NXV4"/>
<dbReference type="Proteomes" id="UP000186601">
    <property type="component" value="Unassembled WGS sequence"/>
</dbReference>
<organism evidence="2 3">
    <name type="scientific">Hermanssonia centrifuga</name>
    <dbReference type="NCBI Taxonomy" id="98765"/>
    <lineage>
        <taxon>Eukaryota</taxon>
        <taxon>Fungi</taxon>
        <taxon>Dikarya</taxon>
        <taxon>Basidiomycota</taxon>
        <taxon>Agaricomycotina</taxon>
        <taxon>Agaricomycetes</taxon>
        <taxon>Polyporales</taxon>
        <taxon>Meruliaceae</taxon>
        <taxon>Hermanssonia</taxon>
    </lineage>
</organism>
<dbReference type="OrthoDB" id="8191639at2759"/>
<gene>
    <name evidence="2" type="ORF">PHLCEN_2v7014</name>
</gene>
<accession>A0A2R6NXV4</accession>
<feature type="compositionally biased region" description="Polar residues" evidence="1">
    <location>
        <begin position="1"/>
        <end position="16"/>
    </location>
</feature>
<evidence type="ECO:0000256" key="1">
    <source>
        <dbReference type="SAM" id="MobiDB-lite"/>
    </source>
</evidence>